<dbReference type="Pfam" id="PF07687">
    <property type="entry name" value="M20_dimer"/>
    <property type="match status" value="1"/>
</dbReference>
<proteinExistence type="predicted"/>
<dbReference type="Proteomes" id="UP000235994">
    <property type="component" value="Unassembled WGS sequence"/>
</dbReference>
<evidence type="ECO:0000256" key="1">
    <source>
        <dbReference type="ARBA" id="ARBA00022801"/>
    </source>
</evidence>
<dbReference type="PANTHER" id="PTHR11014">
    <property type="entry name" value="PEPTIDASE M20 FAMILY MEMBER"/>
    <property type="match status" value="1"/>
</dbReference>
<dbReference type="InterPro" id="IPR011650">
    <property type="entry name" value="Peptidase_M20_dimer"/>
</dbReference>
<dbReference type="GO" id="GO:0019877">
    <property type="term" value="P:diaminopimelate biosynthetic process"/>
    <property type="evidence" value="ECO:0007669"/>
    <property type="project" value="UniProtKB-ARBA"/>
</dbReference>
<evidence type="ECO:0000259" key="3">
    <source>
        <dbReference type="Pfam" id="PF07687"/>
    </source>
</evidence>
<reference evidence="4 5" key="1">
    <citation type="submission" date="2018-01" db="EMBL/GenBank/DDBJ databases">
        <title>The draft genome of an aniline degradation strain ANB-1.</title>
        <authorList>
            <person name="Zhang L."/>
            <person name="Jiang J."/>
        </authorList>
    </citation>
    <scope>NUCLEOTIDE SEQUENCE [LARGE SCALE GENOMIC DNA]</scope>
    <source>
        <strain evidence="4 5">ANB-1</strain>
    </source>
</reference>
<comment type="caution">
    <text evidence="4">The sequence shown here is derived from an EMBL/GenBank/DDBJ whole genome shotgun (WGS) entry which is preliminary data.</text>
</comment>
<dbReference type="InterPro" id="IPR002933">
    <property type="entry name" value="Peptidase_M20"/>
</dbReference>
<dbReference type="FunFam" id="3.30.70.360:FF:000001">
    <property type="entry name" value="N-acetyldiaminopimelate deacetylase"/>
    <property type="match status" value="1"/>
</dbReference>
<dbReference type="Pfam" id="PF01546">
    <property type="entry name" value="Peptidase_M20"/>
    <property type="match status" value="1"/>
</dbReference>
<evidence type="ECO:0000256" key="2">
    <source>
        <dbReference type="PIRSR" id="PIRSR005962-1"/>
    </source>
</evidence>
<comment type="cofactor">
    <cofactor evidence="2">
        <name>Mn(2+)</name>
        <dbReference type="ChEBI" id="CHEBI:29035"/>
    </cofactor>
    <text evidence="2">The Mn(2+) ion enhances activity.</text>
</comment>
<feature type="binding site" evidence="2">
    <location>
        <position position="107"/>
    </location>
    <ligand>
        <name>Mn(2+)</name>
        <dbReference type="ChEBI" id="CHEBI:29035"/>
        <label>2</label>
    </ligand>
</feature>
<protein>
    <submittedName>
        <fullName evidence="4">Amidohydrolase</fullName>
    </submittedName>
</protein>
<keyword evidence="5" id="KW-1185">Reference proteome</keyword>
<feature type="binding site" evidence="2">
    <location>
        <position position="369"/>
    </location>
    <ligand>
        <name>Mn(2+)</name>
        <dbReference type="ChEBI" id="CHEBI:29035"/>
        <label>2</label>
    </ligand>
</feature>
<evidence type="ECO:0000313" key="5">
    <source>
        <dbReference type="Proteomes" id="UP000235994"/>
    </source>
</evidence>
<feature type="binding site" evidence="2">
    <location>
        <position position="109"/>
    </location>
    <ligand>
        <name>Mn(2+)</name>
        <dbReference type="ChEBI" id="CHEBI:29035"/>
        <label>2</label>
    </ligand>
</feature>
<dbReference type="InterPro" id="IPR036264">
    <property type="entry name" value="Bact_exopeptidase_dim_dom"/>
</dbReference>
<feature type="domain" description="Peptidase M20 dimerisation" evidence="3">
    <location>
        <begin position="192"/>
        <end position="287"/>
    </location>
</feature>
<dbReference type="Gene3D" id="3.30.70.360">
    <property type="match status" value="1"/>
</dbReference>
<dbReference type="Gene3D" id="3.40.630.10">
    <property type="entry name" value="Zn peptidases"/>
    <property type="match status" value="1"/>
</dbReference>
<dbReference type="SUPFAM" id="SSF55031">
    <property type="entry name" value="Bacterial exopeptidase dimerisation domain"/>
    <property type="match status" value="1"/>
</dbReference>
<dbReference type="InterPro" id="IPR017439">
    <property type="entry name" value="Amidohydrolase"/>
</dbReference>
<feature type="binding site" evidence="2">
    <location>
        <position position="168"/>
    </location>
    <ligand>
        <name>Mn(2+)</name>
        <dbReference type="ChEBI" id="CHEBI:29035"/>
        <label>2</label>
    </ligand>
</feature>
<gene>
    <name evidence="4" type="ORF">C1I89_06895</name>
</gene>
<dbReference type="EMBL" id="POQS01000002">
    <property type="protein sequence ID" value="PND33974.1"/>
    <property type="molecule type" value="Genomic_DNA"/>
</dbReference>
<name>A0A2N8KKJ0_9BURK</name>
<dbReference type="PIRSF" id="PIRSF005962">
    <property type="entry name" value="Pept_M20D_amidohydro"/>
    <property type="match status" value="1"/>
</dbReference>
<organism evidence="4 5">
    <name type="scientific">Achromobacter pulmonis</name>
    <dbReference type="NCBI Taxonomy" id="1389932"/>
    <lineage>
        <taxon>Bacteria</taxon>
        <taxon>Pseudomonadati</taxon>
        <taxon>Pseudomonadota</taxon>
        <taxon>Betaproteobacteria</taxon>
        <taxon>Burkholderiales</taxon>
        <taxon>Alcaligenaceae</taxon>
        <taxon>Achromobacter</taxon>
    </lineage>
</organism>
<dbReference type="AlphaFoldDB" id="A0A2N8KKJ0"/>
<dbReference type="GO" id="GO:0050118">
    <property type="term" value="F:N-acetyldiaminopimelate deacetylase activity"/>
    <property type="evidence" value="ECO:0007669"/>
    <property type="project" value="UniProtKB-ARBA"/>
</dbReference>
<keyword evidence="1 4" id="KW-0378">Hydrolase</keyword>
<dbReference type="SUPFAM" id="SSF53187">
    <property type="entry name" value="Zn-dependent exopeptidases"/>
    <property type="match status" value="1"/>
</dbReference>
<dbReference type="PANTHER" id="PTHR11014:SF63">
    <property type="entry name" value="METALLOPEPTIDASE, PUTATIVE (AFU_ORTHOLOGUE AFUA_6G09600)-RELATED"/>
    <property type="match status" value="1"/>
</dbReference>
<dbReference type="GO" id="GO:0046872">
    <property type="term" value="F:metal ion binding"/>
    <property type="evidence" value="ECO:0007669"/>
    <property type="project" value="UniProtKB-KW"/>
</dbReference>
<accession>A0A2N8KKJ0</accession>
<keyword evidence="2" id="KW-0464">Manganese</keyword>
<evidence type="ECO:0000313" key="4">
    <source>
        <dbReference type="EMBL" id="PND33974.1"/>
    </source>
</evidence>
<keyword evidence="2" id="KW-0479">Metal-binding</keyword>
<feature type="binding site" evidence="2">
    <location>
        <position position="142"/>
    </location>
    <ligand>
        <name>Mn(2+)</name>
        <dbReference type="ChEBI" id="CHEBI:29035"/>
        <label>2</label>
    </ligand>
</feature>
<dbReference type="NCBIfam" id="TIGR01891">
    <property type="entry name" value="amidohydrolases"/>
    <property type="match status" value="1"/>
</dbReference>
<sequence length="401" mass="42829">MPMPQKIPQLLPSEIDAYRKIRRDLHAHPELGFEEHRTAEVVCAELRRLSIEHRTGVGGTGVVGMIQGRGTASGRAIGLRADMDALPMDECTRLDYASRHAGRMHACGHDGHVAMLLAAAAYLQRTRAFDGVVYLIFQPAEEGLNGGLEMVRDGLFERFPMQEVYALHNWPALALGSVSVPVGPAMAASDRITIRIKGKGGHGGLAPQRALDPILMAGHVIVAAHSIVSRNLDPLEAGVLSLCGIAGGSLAGFNVIPDEVVLTGTARSLQPEVRSIIETRLRATVEHVVQGLGGTATLEYEPNVPATVNTEAQALLARRAAADVVGEDNVVRRPLPSLGGEDFSFMLQQRPGAYIHLGTGDPDHRHGLHNSNFDFNDAALPIGAAVLSRIAELGLPLHNNA</sequence>